<evidence type="ECO:0000256" key="1">
    <source>
        <dbReference type="ARBA" id="ARBA00004429"/>
    </source>
</evidence>
<evidence type="ECO:0000256" key="2">
    <source>
        <dbReference type="ARBA" id="ARBA00008835"/>
    </source>
</evidence>
<dbReference type="InterPro" id="IPR006302">
    <property type="entry name" value="T3SS_HrcV"/>
</dbReference>
<comment type="caution">
    <text evidence="10">The sequence shown here is derived from an EMBL/GenBank/DDBJ whole genome shotgun (WGS) entry which is preliminary data.</text>
</comment>
<dbReference type="InterPro" id="IPR042193">
    <property type="entry name" value="FHIPEP_3"/>
</dbReference>
<feature type="transmembrane region" description="Helical" evidence="9">
    <location>
        <begin position="274"/>
        <end position="290"/>
    </location>
</feature>
<feature type="transmembrane region" description="Helical" evidence="9">
    <location>
        <begin position="225"/>
        <end position="253"/>
    </location>
</feature>
<dbReference type="OrthoDB" id="9759185at2"/>
<feature type="transmembrane region" description="Helical" evidence="9">
    <location>
        <begin position="66"/>
        <end position="87"/>
    </location>
</feature>
<dbReference type="NCBIfam" id="NF011865">
    <property type="entry name" value="PRK15337.1"/>
    <property type="match status" value="1"/>
</dbReference>
<gene>
    <name evidence="10" type="ORF">BTJ39_03615</name>
</gene>
<comment type="subcellular location">
    <subcellularLocation>
        <location evidence="1">Cell inner membrane</location>
        <topology evidence="1">Multi-pass membrane protein</topology>
    </subcellularLocation>
</comment>
<feature type="transmembrane region" description="Helical" evidence="9">
    <location>
        <begin position="12"/>
        <end position="29"/>
    </location>
</feature>
<evidence type="ECO:0000313" key="11">
    <source>
        <dbReference type="Proteomes" id="UP000190667"/>
    </source>
</evidence>
<dbReference type="RefSeq" id="WP_078001312.1">
    <property type="nucleotide sequence ID" value="NZ_MRUL01000002.1"/>
</dbReference>
<keyword evidence="7 9" id="KW-1133">Transmembrane helix</keyword>
<keyword evidence="8 9" id="KW-0472">Membrane</keyword>
<keyword evidence="3" id="KW-0813">Transport</keyword>
<dbReference type="PANTHER" id="PTHR30161:SF2">
    <property type="entry name" value="INVASION PROTEIN INVA"/>
    <property type="match status" value="1"/>
</dbReference>
<protein>
    <submittedName>
        <fullName evidence="10">EscV/YscV/HrcV family type III secretion system export apparatus protein</fullName>
    </submittedName>
</protein>
<dbReference type="InterPro" id="IPR001712">
    <property type="entry name" value="T3SS_FHIPEP"/>
</dbReference>
<dbReference type="STRING" id="1926881.BTJ39_03615"/>
<sequence length="680" mass="75881">MLQRISQRPELFIVILMVTIIAMLIIPLPTWLIDFLLALNITFSVLIFIGTFYIQKILDFSSLPSLLLITTLFRLALSISTSRMILIQADAGHIITTFGNFVISGDIIIGLIIFSIITLFQFIVITKGSERVAEVCARFSLDAMPGKQMSIDADLKAGSIDADVAKANRLALEKESQLYGALDGTMKFIKGDAIASIVIIFVNFIGGISIGMGRHSMSFSHATEVYTILTIGDALVAQIPALLISIGTGFVVTRVSEDGKNLGENIIEQIFKRDFVLVVTATVSLLIGLLPGFPGIVFFSISALILAICFSRRMKAAKAEKAQNEMDEGKGEYGSAYQQKEGGADNLNDVLPETIPLMLFVPPYSAAGAPLKKLSLKLKKDFFINFGIHLPEISILSKSTISPDTALLMVNEVRAGEVPIVYDHCKALHWNEALSLCDVDIKVIDEGNRSFQWVRIKDRELVSLPDITFRDWEEELSLSFQTIVANNISEFFGIQEMKHILDKMEANYPELLKEVYRHMTVQRITEVLHRLVKEKISVRNMKVVMEALALWGGKERDTIMLVEHVRAAMARYISDKFAVDNKITAFVLSPEVEKRIRRGIRNTSTGSFINLEPEDSEFIHQAFQQNLATGFLSLKDIVLLTAVDIRRYTKRLIENDFTELEVLSFGEISDTVKINVIQTV</sequence>
<accession>A0A1S8YQ89</accession>
<evidence type="ECO:0000256" key="3">
    <source>
        <dbReference type="ARBA" id="ARBA00022448"/>
    </source>
</evidence>
<keyword evidence="6 9" id="KW-0812">Transmembrane</keyword>
<feature type="transmembrane region" description="Helical" evidence="9">
    <location>
        <begin position="193"/>
        <end position="213"/>
    </location>
</feature>
<dbReference type="NCBIfam" id="TIGR01399">
    <property type="entry name" value="hrcV"/>
    <property type="match status" value="1"/>
</dbReference>
<dbReference type="Pfam" id="PF00771">
    <property type="entry name" value="FHIPEP"/>
    <property type="match status" value="1"/>
</dbReference>
<dbReference type="Gene3D" id="1.10.8.540">
    <property type="entry name" value="FHIPEP family, domain 3"/>
    <property type="match status" value="1"/>
</dbReference>
<dbReference type="PANTHER" id="PTHR30161">
    <property type="entry name" value="FLAGELLAR EXPORT PROTEIN, MEMBRANE FLHA SUBUNIT-RELATED"/>
    <property type="match status" value="1"/>
</dbReference>
<dbReference type="GO" id="GO:0009306">
    <property type="term" value="P:protein secretion"/>
    <property type="evidence" value="ECO:0007669"/>
    <property type="project" value="InterPro"/>
</dbReference>
<dbReference type="Gene3D" id="3.40.5.40">
    <property type="entry name" value="FHIPEP family, domain 2"/>
    <property type="match status" value="1"/>
</dbReference>
<dbReference type="PIRSF" id="PIRSF005419">
    <property type="entry name" value="FlhA"/>
    <property type="match status" value="1"/>
</dbReference>
<organism evidence="10 11">
    <name type="scientific">Izhakiella australiensis</name>
    <dbReference type="NCBI Taxonomy" id="1926881"/>
    <lineage>
        <taxon>Bacteria</taxon>
        <taxon>Pseudomonadati</taxon>
        <taxon>Pseudomonadota</taxon>
        <taxon>Gammaproteobacteria</taxon>
        <taxon>Enterobacterales</taxon>
        <taxon>Erwiniaceae</taxon>
        <taxon>Izhakiella</taxon>
    </lineage>
</organism>
<dbReference type="GO" id="GO:0005886">
    <property type="term" value="C:plasma membrane"/>
    <property type="evidence" value="ECO:0007669"/>
    <property type="project" value="UniProtKB-SubCell"/>
</dbReference>
<evidence type="ECO:0000256" key="5">
    <source>
        <dbReference type="ARBA" id="ARBA00022519"/>
    </source>
</evidence>
<dbReference type="Proteomes" id="UP000190667">
    <property type="component" value="Unassembled WGS sequence"/>
</dbReference>
<dbReference type="Gene3D" id="3.40.50.12790">
    <property type="entry name" value="FHIPEP family, domain 4"/>
    <property type="match status" value="1"/>
</dbReference>
<name>A0A1S8YQ89_9GAMM</name>
<dbReference type="EMBL" id="MRUL01000002">
    <property type="protein sequence ID" value="OON41068.1"/>
    <property type="molecule type" value="Genomic_DNA"/>
</dbReference>
<evidence type="ECO:0000313" key="10">
    <source>
        <dbReference type="EMBL" id="OON41068.1"/>
    </source>
</evidence>
<dbReference type="InterPro" id="IPR042196">
    <property type="entry name" value="FHIPEP_4"/>
</dbReference>
<dbReference type="Gene3D" id="3.40.30.60">
    <property type="entry name" value="FHIPEP family, domain 1"/>
    <property type="match status" value="1"/>
</dbReference>
<feature type="transmembrane region" description="Helical" evidence="9">
    <location>
        <begin position="35"/>
        <end position="54"/>
    </location>
</feature>
<reference evidence="10 11" key="1">
    <citation type="submission" date="2016-12" db="EMBL/GenBank/DDBJ databases">
        <title>Izhakiella australiana sp. nov. of genus Izhakiella isolated from Australian desert.</title>
        <authorList>
            <person name="Ji M."/>
        </authorList>
    </citation>
    <scope>NUCLEOTIDE SEQUENCE [LARGE SCALE GENOMIC DNA]</scope>
    <source>
        <strain evidence="10 11">D4N98</strain>
    </source>
</reference>
<evidence type="ECO:0000256" key="7">
    <source>
        <dbReference type="ARBA" id="ARBA00022989"/>
    </source>
</evidence>
<comment type="similarity">
    <text evidence="2">Belongs to the FHIPEP (flagella/HR/invasion proteins export pore) family.</text>
</comment>
<feature type="transmembrane region" description="Helical" evidence="9">
    <location>
        <begin position="107"/>
        <end position="125"/>
    </location>
</feature>
<evidence type="ECO:0000256" key="4">
    <source>
        <dbReference type="ARBA" id="ARBA00022475"/>
    </source>
</evidence>
<evidence type="ECO:0000256" key="8">
    <source>
        <dbReference type="ARBA" id="ARBA00023136"/>
    </source>
</evidence>
<proteinExistence type="inferred from homology"/>
<keyword evidence="4" id="KW-1003">Cell membrane</keyword>
<evidence type="ECO:0000256" key="6">
    <source>
        <dbReference type="ARBA" id="ARBA00022692"/>
    </source>
</evidence>
<dbReference type="AlphaFoldDB" id="A0A1S8YQ89"/>
<keyword evidence="11" id="KW-1185">Reference proteome</keyword>
<dbReference type="PRINTS" id="PR00949">
    <property type="entry name" value="TYPE3IMAPROT"/>
</dbReference>
<keyword evidence="5" id="KW-0997">Cell inner membrane</keyword>
<dbReference type="InterPro" id="IPR042194">
    <property type="entry name" value="FHIPEP_1"/>
</dbReference>
<evidence type="ECO:0000256" key="9">
    <source>
        <dbReference type="SAM" id="Phobius"/>
    </source>
</evidence>